<protein>
    <submittedName>
        <fullName evidence="1">Uncharacterized protein</fullName>
    </submittedName>
</protein>
<keyword evidence="2" id="KW-1185">Reference proteome</keyword>
<gene>
    <name evidence="1" type="ORF">SISSUDRAFT_169864</name>
</gene>
<dbReference type="Proteomes" id="UP000076798">
    <property type="component" value="Unassembled WGS sequence"/>
</dbReference>
<reference evidence="1 2" key="1">
    <citation type="journal article" date="2016" name="Mol. Biol. Evol.">
        <title>Comparative Genomics of Early-Diverging Mushroom-Forming Fungi Provides Insights into the Origins of Lignocellulose Decay Capabilities.</title>
        <authorList>
            <person name="Nagy L.G."/>
            <person name="Riley R."/>
            <person name="Tritt A."/>
            <person name="Adam C."/>
            <person name="Daum C."/>
            <person name="Floudas D."/>
            <person name="Sun H."/>
            <person name="Yadav J.S."/>
            <person name="Pangilinan J."/>
            <person name="Larsson K.H."/>
            <person name="Matsuura K."/>
            <person name="Barry K."/>
            <person name="Labutti K."/>
            <person name="Kuo R."/>
            <person name="Ohm R.A."/>
            <person name="Bhattacharya S.S."/>
            <person name="Shirouzu T."/>
            <person name="Yoshinaga Y."/>
            <person name="Martin F.M."/>
            <person name="Grigoriev I.V."/>
            <person name="Hibbett D.S."/>
        </authorList>
    </citation>
    <scope>NUCLEOTIDE SEQUENCE [LARGE SCALE GENOMIC DNA]</scope>
    <source>
        <strain evidence="1 2">HHB10207 ss-3</strain>
    </source>
</reference>
<sequence length="158" mass="18338">MQYDRWSFKIERGLDYTLFLNCSTKTPLEYCRHFTRNLLRMAKDIQRAPHEIQFVMASSHHRQADIFIPEDSESPPEPLKVHLLTRTDGMCSVYMSGMDWGSWSFKSEIPKTAPSSDPILEAQSIQQFKIISSVLLLSYNEGQCETLRRFEELGLLSD</sequence>
<dbReference type="AlphaFoldDB" id="A0A166AJZ7"/>
<proteinExistence type="predicted"/>
<organism evidence="1 2">
    <name type="scientific">Sistotremastrum suecicum HHB10207 ss-3</name>
    <dbReference type="NCBI Taxonomy" id="1314776"/>
    <lineage>
        <taxon>Eukaryota</taxon>
        <taxon>Fungi</taxon>
        <taxon>Dikarya</taxon>
        <taxon>Basidiomycota</taxon>
        <taxon>Agaricomycotina</taxon>
        <taxon>Agaricomycetes</taxon>
        <taxon>Sistotremastrales</taxon>
        <taxon>Sistotremastraceae</taxon>
        <taxon>Sistotremastrum</taxon>
    </lineage>
</organism>
<evidence type="ECO:0000313" key="1">
    <source>
        <dbReference type="EMBL" id="KZT35403.1"/>
    </source>
</evidence>
<name>A0A166AJZ7_9AGAM</name>
<evidence type="ECO:0000313" key="2">
    <source>
        <dbReference type="Proteomes" id="UP000076798"/>
    </source>
</evidence>
<accession>A0A166AJZ7</accession>
<dbReference type="EMBL" id="KV428140">
    <property type="protein sequence ID" value="KZT35403.1"/>
    <property type="molecule type" value="Genomic_DNA"/>
</dbReference>